<name>A0A2S1GNA9_9CAUD</name>
<accession>A0A2S1GNA9</accession>
<evidence type="ECO:0000313" key="1">
    <source>
        <dbReference type="EMBL" id="AWD90843.1"/>
    </source>
</evidence>
<reference evidence="1 2" key="2">
    <citation type="submission" date="2018-05" db="EMBL/GenBank/DDBJ databases">
        <title>Lysogenic conversion of Stenotrophomonas maltophilia by temperate phage DLP4.</title>
        <authorList>
            <person name="Dennis J."/>
            <person name="Stothard P."/>
        </authorList>
    </citation>
    <scope>NUCLEOTIDE SEQUENCE [LARGE SCALE GENOMIC DNA]</scope>
</reference>
<dbReference type="KEGG" id="vg:54991205"/>
<dbReference type="EMBL" id="MH128984">
    <property type="protein sequence ID" value="AWD90843.1"/>
    <property type="molecule type" value="Genomic_DNA"/>
</dbReference>
<keyword evidence="2" id="KW-1185">Reference proteome</keyword>
<proteinExistence type="predicted"/>
<reference evidence="1 2" key="1">
    <citation type="submission" date="2018-03" db="EMBL/GenBank/DDBJ databases">
        <authorList>
            <person name="Keele B.F."/>
        </authorList>
    </citation>
    <scope>NUCLEOTIDE SEQUENCE [LARGE SCALE GENOMIC DNA]</scope>
</reference>
<organism evidence="1 2">
    <name type="scientific">Burkholderia phage vB_BmuP_KL4</name>
    <dbReference type="NCBI Taxonomy" id="2115967"/>
    <lineage>
        <taxon>Viruses</taxon>
        <taxon>Duplodnaviria</taxon>
        <taxon>Heunggongvirae</taxon>
        <taxon>Uroviricota</taxon>
        <taxon>Caudoviricetes</taxon>
        <taxon>Kelquatrovirus</taxon>
        <taxon>Kelquatrovirus KL4</taxon>
    </lineage>
</organism>
<dbReference type="Proteomes" id="UP000246280">
    <property type="component" value="Segment"/>
</dbReference>
<evidence type="ECO:0000313" key="2">
    <source>
        <dbReference type="Proteomes" id="UP000246280"/>
    </source>
</evidence>
<dbReference type="RefSeq" id="YP_009800702.1">
    <property type="nucleotide sequence ID" value="NC_047958.1"/>
</dbReference>
<dbReference type="GeneID" id="54991205"/>
<sequence length="65" mass="7503">MHCSDEFFGSFAGQQIRHHQIAAGTELLGELRAVRMGRNKQRNRDLKCCNLSFESFEFGHRSFLS</sequence>
<protein>
    <submittedName>
        <fullName evidence="1">Uncharacterized protein</fullName>
    </submittedName>
</protein>